<proteinExistence type="predicted"/>
<dbReference type="STRING" id="908809.ABG79_00302"/>
<keyword evidence="1" id="KW-1133">Transmembrane helix</keyword>
<evidence type="ECO:0000313" key="3">
    <source>
        <dbReference type="Proteomes" id="UP000052015"/>
    </source>
</evidence>
<sequence>MRYVRIHIHKNNKIRVIAIISVIFLVLLSSSYYIMNRINSDAINYKLTNEQKTNIKSNVNDSNNTTKINQVHKYNYYIVQLGYFKVKQNAEIFSKTLKMQGIRNAIIENNGYTVISLIENNKIYVTNEEKHLRNSKLSFIIKSVEFSTNNELLIEINNFISKQIDVLNNRINSEQLSIENKMLKIKKHNSQSIDKLLTDFKMSINEFDKNLSLKKYEECLNNLANEIYIVKELDGIISQLK</sequence>
<organism evidence="2 3">
    <name type="scientific">Caloramator mitchellensis</name>
    <dbReference type="NCBI Taxonomy" id="908809"/>
    <lineage>
        <taxon>Bacteria</taxon>
        <taxon>Bacillati</taxon>
        <taxon>Bacillota</taxon>
        <taxon>Clostridia</taxon>
        <taxon>Eubacteriales</taxon>
        <taxon>Clostridiaceae</taxon>
        <taxon>Caloramator</taxon>
    </lineage>
</organism>
<keyword evidence="1" id="KW-0812">Transmembrane</keyword>
<name>A0A0R3K3Y5_CALMK</name>
<dbReference type="SUPFAM" id="SSF110997">
    <property type="entry name" value="Sporulation related repeat"/>
    <property type="match status" value="1"/>
</dbReference>
<feature type="transmembrane region" description="Helical" evidence="1">
    <location>
        <begin position="12"/>
        <end position="35"/>
    </location>
</feature>
<keyword evidence="3" id="KW-1185">Reference proteome</keyword>
<evidence type="ECO:0008006" key="4">
    <source>
        <dbReference type="Google" id="ProtNLM"/>
    </source>
</evidence>
<accession>A0A0R3K3Y5</accession>
<dbReference type="EMBL" id="LKHP01000001">
    <property type="protein sequence ID" value="KRQ88132.1"/>
    <property type="molecule type" value="Genomic_DNA"/>
</dbReference>
<comment type="caution">
    <text evidence="2">The sequence shown here is derived from an EMBL/GenBank/DDBJ whole genome shotgun (WGS) entry which is preliminary data.</text>
</comment>
<protein>
    <recommendedName>
        <fullName evidence="4">SPOR domain-containing protein</fullName>
    </recommendedName>
</protein>
<dbReference type="GO" id="GO:0042834">
    <property type="term" value="F:peptidoglycan binding"/>
    <property type="evidence" value="ECO:0007669"/>
    <property type="project" value="InterPro"/>
</dbReference>
<dbReference type="InterPro" id="IPR036680">
    <property type="entry name" value="SPOR-like_sf"/>
</dbReference>
<dbReference type="OrthoDB" id="9813569at2"/>
<reference evidence="2 3" key="1">
    <citation type="submission" date="2015-09" db="EMBL/GenBank/DDBJ databases">
        <title>Draft genome sequence of a Caloramator mitchellensis, a moderate thermophile from the Great Artesian Basin of Australia.</title>
        <authorList>
            <person name="Patel B.K."/>
        </authorList>
    </citation>
    <scope>NUCLEOTIDE SEQUENCE [LARGE SCALE GENOMIC DNA]</scope>
    <source>
        <strain evidence="2 3">VF08</strain>
    </source>
</reference>
<dbReference type="Proteomes" id="UP000052015">
    <property type="component" value="Unassembled WGS sequence"/>
</dbReference>
<dbReference type="RefSeq" id="WP_057976382.1">
    <property type="nucleotide sequence ID" value="NZ_LKHP01000001.1"/>
</dbReference>
<keyword evidence="1" id="KW-0472">Membrane</keyword>
<evidence type="ECO:0000256" key="1">
    <source>
        <dbReference type="SAM" id="Phobius"/>
    </source>
</evidence>
<dbReference type="AlphaFoldDB" id="A0A0R3K3Y5"/>
<gene>
    <name evidence="2" type="ORF">ABG79_00302</name>
</gene>
<evidence type="ECO:0000313" key="2">
    <source>
        <dbReference type="EMBL" id="KRQ88132.1"/>
    </source>
</evidence>